<dbReference type="RefSeq" id="WP_261597713.1">
    <property type="nucleotide sequence ID" value="NZ_VHLL01000004.1"/>
</dbReference>
<gene>
    <name evidence="7" type="ORF">FKB36_08945</name>
</gene>
<dbReference type="Gene3D" id="3.40.960.10">
    <property type="entry name" value="VSR Endonuclease"/>
    <property type="match status" value="1"/>
</dbReference>
<sequence>MVDCYPKETRSRVMSKIRSKQTRPEILLRKSLWRRGWRGYRINVKNLPGKPDIVFRSQKVVIFVDGCFWHKCPICFVEPKSNRDYWLPKIGKNIARDQVAGEQLQKMGWKVIRIWEHEIKEDVEKCAEKIIKQISSKM</sequence>
<dbReference type="EMBL" id="VHLL01000004">
    <property type="protein sequence ID" value="MCT8337605.1"/>
    <property type="molecule type" value="Genomic_DNA"/>
</dbReference>
<name>A0A9E5DFF6_9EURY</name>
<evidence type="ECO:0000259" key="6">
    <source>
        <dbReference type="Pfam" id="PF04480"/>
    </source>
</evidence>
<keyword evidence="5" id="KW-0234">DNA repair</keyword>
<dbReference type="CDD" id="cd00221">
    <property type="entry name" value="Vsr"/>
    <property type="match status" value="1"/>
</dbReference>
<evidence type="ECO:0000256" key="3">
    <source>
        <dbReference type="ARBA" id="ARBA00022763"/>
    </source>
</evidence>
<dbReference type="Pfam" id="PF04480">
    <property type="entry name" value="DUF559"/>
    <property type="match status" value="1"/>
</dbReference>
<keyword evidence="1" id="KW-0540">Nuclease</keyword>
<proteinExistence type="predicted"/>
<accession>A0A9E5DFF6</accession>
<keyword evidence="3" id="KW-0227">DNA damage</keyword>
<evidence type="ECO:0000256" key="1">
    <source>
        <dbReference type="ARBA" id="ARBA00022722"/>
    </source>
</evidence>
<dbReference type="GO" id="GO:0016787">
    <property type="term" value="F:hydrolase activity"/>
    <property type="evidence" value="ECO:0007669"/>
    <property type="project" value="UniProtKB-KW"/>
</dbReference>
<dbReference type="GO" id="GO:0004519">
    <property type="term" value="F:endonuclease activity"/>
    <property type="evidence" value="ECO:0007669"/>
    <property type="project" value="UniProtKB-KW"/>
</dbReference>
<organism evidence="7 8">
    <name type="scientific">Methanoculleus formosensis</name>
    <dbReference type="NCBI Taxonomy" id="2590886"/>
    <lineage>
        <taxon>Archaea</taxon>
        <taxon>Methanobacteriati</taxon>
        <taxon>Methanobacteriota</taxon>
        <taxon>Stenosarchaea group</taxon>
        <taxon>Methanomicrobia</taxon>
        <taxon>Methanomicrobiales</taxon>
        <taxon>Methanomicrobiaceae</taxon>
        <taxon>Methanoculleus</taxon>
    </lineage>
</organism>
<dbReference type="Proteomes" id="UP001065682">
    <property type="component" value="Unassembled WGS sequence"/>
</dbReference>
<dbReference type="InterPro" id="IPR011335">
    <property type="entry name" value="Restrct_endonuc-II-like"/>
</dbReference>
<evidence type="ECO:0000313" key="8">
    <source>
        <dbReference type="Proteomes" id="UP001065682"/>
    </source>
</evidence>
<dbReference type="InterPro" id="IPR007569">
    <property type="entry name" value="DUF559"/>
</dbReference>
<dbReference type="SUPFAM" id="SSF52980">
    <property type="entry name" value="Restriction endonuclease-like"/>
    <property type="match status" value="1"/>
</dbReference>
<dbReference type="NCBIfam" id="TIGR00632">
    <property type="entry name" value="vsr"/>
    <property type="match status" value="1"/>
</dbReference>
<dbReference type="PIRSF" id="PIRSF018267">
    <property type="entry name" value="VSR_endonuc"/>
    <property type="match status" value="1"/>
</dbReference>
<evidence type="ECO:0000313" key="7">
    <source>
        <dbReference type="EMBL" id="MCT8337605.1"/>
    </source>
</evidence>
<dbReference type="InterPro" id="IPR004603">
    <property type="entry name" value="DNA_mismatch_endonuc_vsr"/>
</dbReference>
<keyword evidence="2 7" id="KW-0255">Endonuclease</keyword>
<evidence type="ECO:0000256" key="4">
    <source>
        <dbReference type="ARBA" id="ARBA00022801"/>
    </source>
</evidence>
<protein>
    <submittedName>
        <fullName evidence="7">Very short patch repair endonuclease</fullName>
    </submittedName>
</protein>
<dbReference type="AlphaFoldDB" id="A0A9E5DFF6"/>
<keyword evidence="4" id="KW-0378">Hydrolase</keyword>
<dbReference type="GO" id="GO:0006298">
    <property type="term" value="P:mismatch repair"/>
    <property type="evidence" value="ECO:0007669"/>
    <property type="project" value="InterPro"/>
</dbReference>
<dbReference type="Pfam" id="PF03852">
    <property type="entry name" value="Vsr"/>
    <property type="match status" value="1"/>
</dbReference>
<evidence type="ECO:0000256" key="5">
    <source>
        <dbReference type="ARBA" id="ARBA00023204"/>
    </source>
</evidence>
<evidence type="ECO:0000256" key="2">
    <source>
        <dbReference type="ARBA" id="ARBA00022759"/>
    </source>
</evidence>
<keyword evidence="8" id="KW-1185">Reference proteome</keyword>
<feature type="domain" description="DUF559" evidence="6">
    <location>
        <begin position="94"/>
        <end position="134"/>
    </location>
</feature>
<comment type="caution">
    <text evidence="7">The sequence shown here is derived from an EMBL/GenBank/DDBJ whole genome shotgun (WGS) entry which is preliminary data.</text>
</comment>
<reference evidence="7" key="1">
    <citation type="submission" date="2019-06" db="EMBL/GenBank/DDBJ databases">
        <title>Methanoculleus strain from Tamsui River, Taipei, Taiwan.</title>
        <authorList>
            <person name="You Y.-T."/>
            <person name="Chen S.-C."/>
            <person name="Lai S.-J."/>
            <person name="Lee Y.-C."/>
            <person name="Lai M.-C."/>
        </authorList>
    </citation>
    <scope>NUCLEOTIDE SEQUENCE</scope>
    <source>
        <strain evidence="7">Afa-1</strain>
    </source>
</reference>